<evidence type="ECO:0000313" key="2">
    <source>
        <dbReference type="EMBL" id="OAQ25993.1"/>
    </source>
</evidence>
<accession>A0A197JLZ9</accession>
<reference evidence="2 3" key="1">
    <citation type="submission" date="2016-05" db="EMBL/GenBank/DDBJ databases">
        <title>Genome sequencing reveals origins of a unique bacterial endosymbiosis in the earliest lineages of terrestrial Fungi.</title>
        <authorList>
            <consortium name="DOE Joint Genome Institute"/>
            <person name="Uehling J."/>
            <person name="Gryganskyi A."/>
            <person name="Hameed K."/>
            <person name="Tschaplinski T."/>
            <person name="Misztal P."/>
            <person name="Wu S."/>
            <person name="Desiro A."/>
            <person name="Vande Pol N."/>
            <person name="Du Z.-Y."/>
            <person name="Zienkiewicz A."/>
            <person name="Zienkiewicz K."/>
            <person name="Morin E."/>
            <person name="Tisserant E."/>
            <person name="Splivallo R."/>
            <person name="Hainaut M."/>
            <person name="Henrissat B."/>
            <person name="Ohm R."/>
            <person name="Kuo A."/>
            <person name="Yan J."/>
            <person name="Lipzen A."/>
            <person name="Nolan M."/>
            <person name="Labutti K."/>
            <person name="Barry K."/>
            <person name="Goldstein A."/>
            <person name="Labbe J."/>
            <person name="Schadt C."/>
            <person name="Tuskan G."/>
            <person name="Grigoriev I."/>
            <person name="Martin F."/>
            <person name="Vilgalys R."/>
            <person name="Bonito G."/>
        </authorList>
    </citation>
    <scope>NUCLEOTIDE SEQUENCE [LARGE SCALE GENOMIC DNA]</scope>
    <source>
        <strain evidence="2 3">AG-77</strain>
    </source>
</reference>
<keyword evidence="1" id="KW-0472">Membrane</keyword>
<gene>
    <name evidence="2" type="ORF">K457DRAFT_723034</name>
</gene>
<evidence type="ECO:0000313" key="3">
    <source>
        <dbReference type="Proteomes" id="UP000078512"/>
    </source>
</evidence>
<organism evidence="2 3">
    <name type="scientific">Linnemannia elongata AG-77</name>
    <dbReference type="NCBI Taxonomy" id="1314771"/>
    <lineage>
        <taxon>Eukaryota</taxon>
        <taxon>Fungi</taxon>
        <taxon>Fungi incertae sedis</taxon>
        <taxon>Mucoromycota</taxon>
        <taxon>Mortierellomycotina</taxon>
        <taxon>Mortierellomycetes</taxon>
        <taxon>Mortierellales</taxon>
        <taxon>Mortierellaceae</taxon>
        <taxon>Linnemannia</taxon>
    </lineage>
</organism>
<proteinExistence type="predicted"/>
<dbReference type="Proteomes" id="UP000078512">
    <property type="component" value="Unassembled WGS sequence"/>
</dbReference>
<keyword evidence="1" id="KW-0812">Transmembrane</keyword>
<dbReference type="AlphaFoldDB" id="A0A197JLZ9"/>
<sequence length="220" mass="24896">MLDQLLKVRFISMALTMSPGWPRRSLSSRMEPWWCNKLTSRIRSHRESSSLVATLGPRRRRESSPLTRTGTQFRFLHRSMLEYSLSCAVLDPSGHDVDDEFCPQPGLDLYFAQLLATDGPLLKRYLLIEPSVTQFLCELKNKMSLAEIFLLTPFHLSLIASFLVTLSAFSSISSAITTKKVCLTPTFLFTPLPPHRPFTMDLISLISQQNASTSSIHNMT</sequence>
<protein>
    <submittedName>
        <fullName evidence="2">Uncharacterized protein</fullName>
    </submittedName>
</protein>
<feature type="transmembrane region" description="Helical" evidence="1">
    <location>
        <begin position="148"/>
        <end position="169"/>
    </location>
</feature>
<dbReference type="EMBL" id="KV442071">
    <property type="protein sequence ID" value="OAQ25993.1"/>
    <property type="molecule type" value="Genomic_DNA"/>
</dbReference>
<name>A0A197JLZ9_9FUNG</name>
<evidence type="ECO:0000256" key="1">
    <source>
        <dbReference type="SAM" id="Phobius"/>
    </source>
</evidence>
<keyword evidence="1" id="KW-1133">Transmembrane helix</keyword>
<keyword evidence="3" id="KW-1185">Reference proteome</keyword>